<sequence length="262" mass="30055">MQPTHTIEKMISTAQGKIFVKIWQPNPSQQIKEIPILLFHDSLGCVQLWRDFPDQLCLVTNRMIIAYDRLGFGRSDVMTTKLPINFIQQESEIFAELLHQLEIPEVINFGHSVGGGIAVSCAAQYPSLCRAIITEAAQAYVEPKTLTGITLAKQMFQEPEQFQRLKKYHAEKAQWVLDAWTETWLSTEFRNWTLDQDLGSLSAKILILHGDHDEYGTLEQPKRLAQYTDAQIHIIQNCGHVPHRENPQQIIEIVRDFVETYA</sequence>
<comment type="caution">
    <text evidence="2">The sequence shown here is derived from an EMBL/GenBank/DDBJ whole genome shotgun (WGS) entry which is preliminary data.</text>
</comment>
<reference evidence="2" key="1">
    <citation type="submission" date="2023-06" db="EMBL/GenBank/DDBJ databases">
        <title>Two novel species of Acinetobacter isolated from motorbike repairing workshop in Vietnam.</title>
        <authorList>
            <person name="Le N.T.T."/>
        </authorList>
    </citation>
    <scope>NUCLEOTIDE SEQUENCE</scope>
    <source>
        <strain evidence="2">VNH17</strain>
    </source>
</reference>
<accession>A0ABT7WLQ5</accession>
<name>A0ABT7WLQ5_9GAMM</name>
<dbReference type="PRINTS" id="PR00111">
    <property type="entry name" value="ABHYDROLASE"/>
</dbReference>
<evidence type="ECO:0000259" key="1">
    <source>
        <dbReference type="Pfam" id="PF12697"/>
    </source>
</evidence>
<keyword evidence="3" id="KW-1185">Reference proteome</keyword>
<dbReference type="GO" id="GO:0016787">
    <property type="term" value="F:hydrolase activity"/>
    <property type="evidence" value="ECO:0007669"/>
    <property type="project" value="UniProtKB-KW"/>
</dbReference>
<protein>
    <submittedName>
        <fullName evidence="2">Alpha/beta hydrolase</fullName>
    </submittedName>
</protein>
<keyword evidence="2" id="KW-0378">Hydrolase</keyword>
<evidence type="ECO:0000313" key="2">
    <source>
        <dbReference type="EMBL" id="MDN0013577.1"/>
    </source>
</evidence>
<dbReference type="InterPro" id="IPR000073">
    <property type="entry name" value="AB_hydrolase_1"/>
</dbReference>
<dbReference type="Gene3D" id="3.40.50.1820">
    <property type="entry name" value="alpha/beta hydrolase"/>
    <property type="match status" value="1"/>
</dbReference>
<dbReference type="Pfam" id="PF12697">
    <property type="entry name" value="Abhydrolase_6"/>
    <property type="match status" value="1"/>
</dbReference>
<dbReference type="EMBL" id="JAUDZE010000001">
    <property type="protein sequence ID" value="MDN0013577.1"/>
    <property type="molecule type" value="Genomic_DNA"/>
</dbReference>
<gene>
    <name evidence="2" type="ORF">QTA56_04880</name>
</gene>
<dbReference type="SUPFAM" id="SSF53474">
    <property type="entry name" value="alpha/beta-Hydrolases"/>
    <property type="match status" value="1"/>
</dbReference>
<organism evidence="2 3">
    <name type="scientific">Acinetobacter thutiue</name>
    <dbReference type="NCBI Taxonomy" id="2998078"/>
    <lineage>
        <taxon>Bacteria</taxon>
        <taxon>Pseudomonadati</taxon>
        <taxon>Pseudomonadota</taxon>
        <taxon>Gammaproteobacteria</taxon>
        <taxon>Moraxellales</taxon>
        <taxon>Moraxellaceae</taxon>
        <taxon>Acinetobacter</taxon>
    </lineage>
</organism>
<dbReference type="PANTHER" id="PTHR43798">
    <property type="entry name" value="MONOACYLGLYCEROL LIPASE"/>
    <property type="match status" value="1"/>
</dbReference>
<feature type="domain" description="AB hydrolase-1" evidence="1">
    <location>
        <begin position="49"/>
        <end position="252"/>
    </location>
</feature>
<dbReference type="RefSeq" id="WP_267979799.1">
    <property type="nucleotide sequence ID" value="NZ_JAPQKF010000001.1"/>
</dbReference>
<dbReference type="InterPro" id="IPR029058">
    <property type="entry name" value="AB_hydrolase_fold"/>
</dbReference>
<dbReference type="PANTHER" id="PTHR43798:SF33">
    <property type="entry name" value="HYDROLASE, PUTATIVE (AFU_ORTHOLOGUE AFUA_2G14860)-RELATED"/>
    <property type="match status" value="1"/>
</dbReference>
<proteinExistence type="predicted"/>
<evidence type="ECO:0000313" key="3">
    <source>
        <dbReference type="Proteomes" id="UP001168524"/>
    </source>
</evidence>
<dbReference type="InterPro" id="IPR050266">
    <property type="entry name" value="AB_hydrolase_sf"/>
</dbReference>
<dbReference type="Proteomes" id="UP001168524">
    <property type="component" value="Unassembled WGS sequence"/>
</dbReference>